<evidence type="ECO:0000313" key="1">
    <source>
        <dbReference type="EMBL" id="KAF9809595.1"/>
    </source>
</evidence>
<comment type="caution">
    <text evidence="1">The sequence shown here is derived from an EMBL/GenBank/DDBJ whole genome shotgun (WGS) entry which is preliminary data.</text>
</comment>
<gene>
    <name evidence="1" type="ORF">IEO21_07366</name>
</gene>
<reference evidence="1" key="2">
    <citation type="journal article" name="Front. Microbiol.">
        <title>Degradative Capacity of Two Strains of Rhodonia placenta: From Phenotype to Genotype.</title>
        <authorList>
            <person name="Kolle M."/>
            <person name="Horta M.A.C."/>
            <person name="Nowrousian M."/>
            <person name="Ohm R.A."/>
            <person name="Benz J.P."/>
            <person name="Pilgard A."/>
        </authorList>
    </citation>
    <scope>NUCLEOTIDE SEQUENCE</scope>
    <source>
        <strain evidence="1">FPRL280</strain>
    </source>
</reference>
<name>A0A8H7NY61_9APHY</name>
<reference evidence="1" key="1">
    <citation type="submission" date="2020-11" db="EMBL/GenBank/DDBJ databases">
        <authorList>
            <person name="Koelle M."/>
            <person name="Horta M.A.C."/>
            <person name="Nowrousian M."/>
            <person name="Ohm R.A."/>
            <person name="Benz P."/>
            <person name="Pilgard A."/>
        </authorList>
    </citation>
    <scope>NUCLEOTIDE SEQUENCE</scope>
    <source>
        <strain evidence="1">FPRL280</strain>
    </source>
</reference>
<accession>A0A8H7NY61</accession>
<sequence>MVDPPLRPSGRRRMLPYSFRHCPSRPRPFRPLSAHSSRRLIRRRMAGNDRQRRCWLPLRDLAEHGDDWRHPPLVHCLGSRWRCHWCPHRLACVKKGTPCSSPIPTSYLST</sequence>
<dbReference type="Pfam" id="PF24479">
    <property type="entry name" value="PSI_PlexinA-B"/>
    <property type="match status" value="1"/>
</dbReference>
<organism evidence="1 2">
    <name type="scientific">Rhodonia placenta</name>
    <dbReference type="NCBI Taxonomy" id="104341"/>
    <lineage>
        <taxon>Eukaryota</taxon>
        <taxon>Fungi</taxon>
        <taxon>Dikarya</taxon>
        <taxon>Basidiomycota</taxon>
        <taxon>Agaricomycotina</taxon>
        <taxon>Agaricomycetes</taxon>
        <taxon>Polyporales</taxon>
        <taxon>Adustoporiaceae</taxon>
        <taxon>Rhodonia</taxon>
    </lineage>
</organism>
<proteinExistence type="predicted"/>
<dbReference type="EMBL" id="JADOXO010000203">
    <property type="protein sequence ID" value="KAF9809595.1"/>
    <property type="molecule type" value="Genomic_DNA"/>
</dbReference>
<protein>
    <submittedName>
        <fullName evidence="1">Uncharacterized protein</fullName>
    </submittedName>
</protein>
<dbReference type="Proteomes" id="UP000639403">
    <property type="component" value="Unassembled WGS sequence"/>
</dbReference>
<evidence type="ECO:0000313" key="2">
    <source>
        <dbReference type="Proteomes" id="UP000639403"/>
    </source>
</evidence>
<dbReference type="AlphaFoldDB" id="A0A8H7NY61"/>